<feature type="transmembrane region" description="Helical" evidence="5">
    <location>
        <begin position="6"/>
        <end position="26"/>
    </location>
</feature>
<dbReference type="GO" id="GO:0005794">
    <property type="term" value="C:Golgi apparatus"/>
    <property type="evidence" value="ECO:0007669"/>
    <property type="project" value="TreeGrafter"/>
</dbReference>
<dbReference type="SMART" id="SM01160">
    <property type="entry name" value="DUF1751"/>
    <property type="match status" value="1"/>
</dbReference>
<feature type="transmembrane region" description="Helical" evidence="5">
    <location>
        <begin position="120"/>
        <end position="140"/>
    </location>
</feature>
<reference evidence="6" key="1">
    <citation type="submission" date="2019-11" db="UniProtKB">
        <authorList>
            <consortium name="WormBaseParasite"/>
        </authorList>
    </citation>
    <scope>IDENTIFICATION</scope>
</reference>
<dbReference type="WBParaSite" id="MCU_008950-RA">
    <property type="protein sequence ID" value="MCU_008950-RA"/>
    <property type="gene ID" value="MCU_008950"/>
</dbReference>
<dbReference type="AlphaFoldDB" id="A0A5K3FMC9"/>
<dbReference type="PANTHER" id="PTHR13377">
    <property type="entry name" value="PLACENTAL PROTEIN 6"/>
    <property type="match status" value="1"/>
</dbReference>
<feature type="transmembrane region" description="Helical" evidence="5">
    <location>
        <begin position="63"/>
        <end position="81"/>
    </location>
</feature>
<feature type="transmembrane region" description="Helical" evidence="5">
    <location>
        <begin position="33"/>
        <end position="51"/>
    </location>
</feature>
<dbReference type="Pfam" id="PF08551">
    <property type="entry name" value="DUF1751"/>
    <property type="match status" value="1"/>
</dbReference>
<feature type="transmembrane region" description="Helical" evidence="5">
    <location>
        <begin position="184"/>
        <end position="201"/>
    </location>
</feature>
<dbReference type="PANTHER" id="PTHR13377:SF3">
    <property type="entry name" value="TRANSMEMBRANE PROTEIN 115"/>
    <property type="match status" value="1"/>
</dbReference>
<evidence type="ECO:0000313" key="6">
    <source>
        <dbReference type="WBParaSite" id="MCU_008950-RA"/>
    </source>
</evidence>
<evidence type="ECO:0000256" key="1">
    <source>
        <dbReference type="ARBA" id="ARBA00004141"/>
    </source>
</evidence>
<evidence type="ECO:0000256" key="5">
    <source>
        <dbReference type="SAM" id="Phobius"/>
    </source>
</evidence>
<comment type="subcellular location">
    <subcellularLocation>
        <location evidence="1">Membrane</location>
        <topology evidence="1">Multi-pass membrane protein</topology>
    </subcellularLocation>
</comment>
<name>A0A5K3FMC9_MESCO</name>
<dbReference type="InterPro" id="IPR013861">
    <property type="entry name" value="TMEM115/Pdh1/Rbl19"/>
</dbReference>
<evidence type="ECO:0000256" key="3">
    <source>
        <dbReference type="ARBA" id="ARBA00022989"/>
    </source>
</evidence>
<evidence type="ECO:0000256" key="2">
    <source>
        <dbReference type="ARBA" id="ARBA00022692"/>
    </source>
</evidence>
<dbReference type="GO" id="GO:0006890">
    <property type="term" value="P:retrograde vesicle-mediated transport, Golgi to endoplasmic reticulum"/>
    <property type="evidence" value="ECO:0007669"/>
    <property type="project" value="InterPro"/>
</dbReference>
<evidence type="ECO:0000256" key="4">
    <source>
        <dbReference type="ARBA" id="ARBA00023136"/>
    </source>
</evidence>
<proteinExistence type="predicted"/>
<organism evidence="6">
    <name type="scientific">Mesocestoides corti</name>
    <name type="common">Flatworm</name>
    <dbReference type="NCBI Taxonomy" id="53468"/>
    <lineage>
        <taxon>Eukaryota</taxon>
        <taxon>Metazoa</taxon>
        <taxon>Spiralia</taxon>
        <taxon>Lophotrochozoa</taxon>
        <taxon>Platyhelminthes</taxon>
        <taxon>Cestoda</taxon>
        <taxon>Eucestoda</taxon>
        <taxon>Cyclophyllidea</taxon>
        <taxon>Mesocestoididae</taxon>
        <taxon>Mesocestoides</taxon>
    </lineage>
</organism>
<feature type="transmembrane region" description="Helical" evidence="5">
    <location>
        <begin position="161"/>
        <end position="178"/>
    </location>
</feature>
<keyword evidence="3 5" id="KW-1133">Transmembrane helix</keyword>
<protein>
    <submittedName>
        <fullName evidence="6">Rhomboid domain-containing protein</fullName>
    </submittedName>
</protein>
<keyword evidence="2 5" id="KW-0812">Transmembrane</keyword>
<dbReference type="GO" id="GO:0016020">
    <property type="term" value="C:membrane"/>
    <property type="evidence" value="ECO:0007669"/>
    <property type="project" value="UniProtKB-SubCell"/>
</dbReference>
<accession>A0A5K3FMC9</accession>
<feature type="transmembrane region" description="Helical" evidence="5">
    <location>
        <begin position="93"/>
        <end position="114"/>
    </location>
</feature>
<sequence>MASPVLFGVKVWPVLSMAILIIFYGLSFVDSSVFYFAITVARVLPPHYWFWTLFTFSFFNNRLLHVVFDMATVYLVDVVMFPSWNLSEVIRCCVLAQFFSSGLVVCTLFLGYACTFNLDLLWTTPICGLSPLLGAALVVARQLTPDNVLANLPLGKFRTKHIAFTMFFCFLILAVLHVTDYVHFLLLTYGALVTWVYLRFFQRHSNGDIGDTTDAFDFSGFFPNHLEPPIAIISNAIYNLLVKVRICKDKRILDTDYCDTSFAVRVIDVDSQRSSPQVSNGDPLLLTASNVDAYLPEHDPLEALNASETNLPAKPT</sequence>
<keyword evidence="4 5" id="KW-0472">Membrane</keyword>